<name>A0A8G2CJD6_ACIRU</name>
<evidence type="ECO:0000259" key="5">
    <source>
        <dbReference type="PROSITE" id="PS51635"/>
    </source>
</evidence>
<dbReference type="SUPFAM" id="SSF52151">
    <property type="entry name" value="FabD/lysophospholipase-like"/>
    <property type="match status" value="1"/>
</dbReference>
<accession>A0A8G2CJD6</accession>
<keyword evidence="1 4" id="KW-0378">Hydrolase</keyword>
<dbReference type="PANTHER" id="PTHR14226:SF78">
    <property type="entry name" value="SLR0060 PROTEIN"/>
    <property type="match status" value="1"/>
</dbReference>
<dbReference type="Gene3D" id="3.40.1090.10">
    <property type="entry name" value="Cytosolic phospholipase A2 catalytic domain"/>
    <property type="match status" value="2"/>
</dbReference>
<feature type="short sequence motif" description="GXSXG" evidence="4">
    <location>
        <begin position="39"/>
        <end position="43"/>
    </location>
</feature>
<gene>
    <name evidence="6" type="ORF">SAMN05421828_105113</name>
</gene>
<evidence type="ECO:0000313" key="6">
    <source>
        <dbReference type="EMBL" id="SIQ49483.1"/>
    </source>
</evidence>
<keyword evidence="2 4" id="KW-0442">Lipid degradation</keyword>
<dbReference type="Pfam" id="PF01734">
    <property type="entry name" value="Patatin"/>
    <property type="match status" value="1"/>
</dbReference>
<dbReference type="InterPro" id="IPR050301">
    <property type="entry name" value="NTE"/>
</dbReference>
<dbReference type="AlphaFoldDB" id="A0A8G2CJD6"/>
<evidence type="ECO:0000256" key="2">
    <source>
        <dbReference type="ARBA" id="ARBA00022963"/>
    </source>
</evidence>
<comment type="caution">
    <text evidence="4">Lacks conserved residue(s) required for the propagation of feature annotation.</text>
</comment>
<dbReference type="InterPro" id="IPR002641">
    <property type="entry name" value="PNPLA_dom"/>
</dbReference>
<dbReference type="Proteomes" id="UP000186308">
    <property type="component" value="Unassembled WGS sequence"/>
</dbReference>
<feature type="domain" description="PNPLA" evidence="5">
    <location>
        <begin position="8"/>
        <end position="180"/>
    </location>
</feature>
<evidence type="ECO:0000256" key="4">
    <source>
        <dbReference type="PROSITE-ProRule" id="PRU01161"/>
    </source>
</evidence>
<keyword evidence="7" id="KW-1185">Reference proteome</keyword>
<proteinExistence type="predicted"/>
<comment type="caution">
    <text evidence="6">The sequence shown here is derived from an EMBL/GenBank/DDBJ whole genome shotgun (WGS) entry which is preliminary data.</text>
</comment>
<dbReference type="GO" id="GO:0016787">
    <property type="term" value="F:hydrolase activity"/>
    <property type="evidence" value="ECO:0007669"/>
    <property type="project" value="UniProtKB-UniRule"/>
</dbReference>
<organism evidence="6 7">
    <name type="scientific">Acidiphilium rubrum</name>
    <dbReference type="NCBI Taxonomy" id="526"/>
    <lineage>
        <taxon>Bacteria</taxon>
        <taxon>Pseudomonadati</taxon>
        <taxon>Pseudomonadota</taxon>
        <taxon>Alphaproteobacteria</taxon>
        <taxon>Acetobacterales</taxon>
        <taxon>Acidocellaceae</taxon>
        <taxon>Acidiphilium</taxon>
    </lineage>
</organism>
<evidence type="ECO:0000256" key="1">
    <source>
        <dbReference type="ARBA" id="ARBA00022801"/>
    </source>
</evidence>
<evidence type="ECO:0000256" key="3">
    <source>
        <dbReference type="ARBA" id="ARBA00023098"/>
    </source>
</evidence>
<dbReference type="PROSITE" id="PS51635">
    <property type="entry name" value="PNPLA"/>
    <property type="match status" value="1"/>
</dbReference>
<dbReference type="RefSeq" id="WP_051657225.1">
    <property type="nucleotide sequence ID" value="NZ_FTNE01000005.1"/>
</dbReference>
<dbReference type="GO" id="GO:0016042">
    <property type="term" value="P:lipid catabolic process"/>
    <property type="evidence" value="ECO:0007669"/>
    <property type="project" value="UniProtKB-UniRule"/>
</dbReference>
<evidence type="ECO:0000313" key="7">
    <source>
        <dbReference type="Proteomes" id="UP000186308"/>
    </source>
</evidence>
<dbReference type="PANTHER" id="PTHR14226">
    <property type="entry name" value="NEUROPATHY TARGET ESTERASE/SWISS CHEESE D.MELANOGASTER"/>
    <property type="match status" value="1"/>
</dbReference>
<reference evidence="6 7" key="1">
    <citation type="submission" date="2017-01" db="EMBL/GenBank/DDBJ databases">
        <authorList>
            <person name="Varghese N."/>
            <person name="Submissions S."/>
        </authorList>
    </citation>
    <scope>NUCLEOTIDE SEQUENCE [LARGE SCALE GENOMIC DNA]</scope>
    <source>
        <strain evidence="6 7">ATCC 35905</strain>
    </source>
</reference>
<dbReference type="OrthoDB" id="9807112at2"/>
<feature type="short sequence motif" description="DGA/G" evidence="4">
    <location>
        <begin position="167"/>
        <end position="169"/>
    </location>
</feature>
<sequence>MTKRDIGIALSGSGLLLGAHIGALRAVEQAGFSVAEIAGTSGGAIIAASYAIGITPDMLERLYLAADFRALLPLRFYLTAGIRLLLTKGLVSPAPFEAWLRQTLGEVTLGQTRFPCTIVASNLTTERSEIWRSGTTPDIPLWQAVMPSAAFPLVFPPVRLGGSWLQDGGLFDDIPVDQLNQALRLGVVVGGRPTPLVGSPSLIGLLMRDIETLFLANSAHVVDSLPKEGTALAYVEGVGVPIFDTGISLVVRQKLIAAGFEAANNALSTLTAKPT</sequence>
<keyword evidence="3 4" id="KW-0443">Lipid metabolism</keyword>
<protein>
    <submittedName>
        <fullName evidence="6">NTE family protein</fullName>
    </submittedName>
</protein>
<dbReference type="EMBL" id="FTNE01000005">
    <property type="protein sequence ID" value="SIQ49483.1"/>
    <property type="molecule type" value="Genomic_DNA"/>
</dbReference>
<feature type="active site" description="Nucleophile" evidence="4">
    <location>
        <position position="41"/>
    </location>
</feature>
<dbReference type="InterPro" id="IPR016035">
    <property type="entry name" value="Acyl_Trfase/lysoPLipase"/>
</dbReference>
<feature type="active site" description="Proton acceptor" evidence="4">
    <location>
        <position position="167"/>
    </location>
</feature>